<sequence>MNPSRPPVRPHALRTAPVSPASKHIASTPRVLELASAHGLAARPRRPVYNSLAVPPPRKTSPSPPAILAPLSTQSTAMQPKEDAVPPSPLRAALRPPSALYCCISAHLRHAPDSVYTG</sequence>
<evidence type="ECO:0000256" key="1">
    <source>
        <dbReference type="SAM" id="MobiDB-lite"/>
    </source>
</evidence>
<name>A0A8H6Z8Z0_9AGAR</name>
<accession>A0A8H6Z8Z0</accession>
<proteinExistence type="predicted"/>
<dbReference type="EMBL" id="JACAZH010000003">
    <property type="protein sequence ID" value="KAF7373184.1"/>
    <property type="molecule type" value="Genomic_DNA"/>
</dbReference>
<feature type="region of interest" description="Disordered" evidence="1">
    <location>
        <begin position="1"/>
        <end position="25"/>
    </location>
</feature>
<comment type="caution">
    <text evidence="2">The sequence shown here is derived from an EMBL/GenBank/DDBJ whole genome shotgun (WGS) entry which is preliminary data.</text>
</comment>
<reference evidence="2" key="1">
    <citation type="submission" date="2020-05" db="EMBL/GenBank/DDBJ databases">
        <title>Mycena genomes resolve the evolution of fungal bioluminescence.</title>
        <authorList>
            <person name="Tsai I.J."/>
        </authorList>
    </citation>
    <scope>NUCLEOTIDE SEQUENCE</scope>
    <source>
        <strain evidence="2">160909Yilan</strain>
    </source>
</reference>
<protein>
    <submittedName>
        <fullName evidence="2">Uncharacterized protein</fullName>
    </submittedName>
</protein>
<dbReference type="Proteomes" id="UP000623467">
    <property type="component" value="Unassembled WGS sequence"/>
</dbReference>
<dbReference type="AlphaFoldDB" id="A0A8H6Z8Z0"/>
<evidence type="ECO:0000313" key="3">
    <source>
        <dbReference type="Proteomes" id="UP000623467"/>
    </source>
</evidence>
<feature type="region of interest" description="Disordered" evidence="1">
    <location>
        <begin position="48"/>
        <end position="91"/>
    </location>
</feature>
<keyword evidence="3" id="KW-1185">Reference proteome</keyword>
<feature type="compositionally biased region" description="Pro residues" evidence="1">
    <location>
        <begin position="54"/>
        <end position="67"/>
    </location>
</feature>
<gene>
    <name evidence="2" type="ORF">MSAN_00527000</name>
</gene>
<evidence type="ECO:0000313" key="2">
    <source>
        <dbReference type="EMBL" id="KAF7373184.1"/>
    </source>
</evidence>
<organism evidence="2 3">
    <name type="scientific">Mycena sanguinolenta</name>
    <dbReference type="NCBI Taxonomy" id="230812"/>
    <lineage>
        <taxon>Eukaryota</taxon>
        <taxon>Fungi</taxon>
        <taxon>Dikarya</taxon>
        <taxon>Basidiomycota</taxon>
        <taxon>Agaricomycotina</taxon>
        <taxon>Agaricomycetes</taxon>
        <taxon>Agaricomycetidae</taxon>
        <taxon>Agaricales</taxon>
        <taxon>Marasmiineae</taxon>
        <taxon>Mycenaceae</taxon>
        <taxon>Mycena</taxon>
    </lineage>
</organism>